<protein>
    <submittedName>
        <fullName evidence="1">Uncharacterized protein</fullName>
    </submittedName>
</protein>
<evidence type="ECO:0000313" key="1">
    <source>
        <dbReference type="EMBL" id="MED6204419.1"/>
    </source>
</evidence>
<sequence>MKAKLTGVILEQEQLARFEEGVSPAMTYDDLLFLLCLTNFYFLEGRTRSCTSQNLEHLLGKTPFEQLSLLQEVVF</sequence>
<evidence type="ECO:0000313" key="2">
    <source>
        <dbReference type="Proteomes" id="UP001341840"/>
    </source>
</evidence>
<proteinExistence type="predicted"/>
<organism evidence="1 2">
    <name type="scientific">Stylosanthes scabra</name>
    <dbReference type="NCBI Taxonomy" id="79078"/>
    <lineage>
        <taxon>Eukaryota</taxon>
        <taxon>Viridiplantae</taxon>
        <taxon>Streptophyta</taxon>
        <taxon>Embryophyta</taxon>
        <taxon>Tracheophyta</taxon>
        <taxon>Spermatophyta</taxon>
        <taxon>Magnoliopsida</taxon>
        <taxon>eudicotyledons</taxon>
        <taxon>Gunneridae</taxon>
        <taxon>Pentapetalae</taxon>
        <taxon>rosids</taxon>
        <taxon>fabids</taxon>
        <taxon>Fabales</taxon>
        <taxon>Fabaceae</taxon>
        <taxon>Papilionoideae</taxon>
        <taxon>50 kb inversion clade</taxon>
        <taxon>dalbergioids sensu lato</taxon>
        <taxon>Dalbergieae</taxon>
        <taxon>Pterocarpus clade</taxon>
        <taxon>Stylosanthes</taxon>
    </lineage>
</organism>
<reference evidence="1 2" key="1">
    <citation type="journal article" date="2023" name="Plants (Basel)">
        <title>Bridging the Gap: Combining Genomics and Transcriptomics Approaches to Understand Stylosanthes scabra, an Orphan Legume from the Brazilian Caatinga.</title>
        <authorList>
            <person name="Ferreira-Neto J.R.C."/>
            <person name="da Silva M.D."/>
            <person name="Binneck E."/>
            <person name="de Melo N.F."/>
            <person name="da Silva R.H."/>
            <person name="de Melo A.L.T.M."/>
            <person name="Pandolfi V."/>
            <person name="Bustamante F.O."/>
            <person name="Brasileiro-Vidal A.C."/>
            <person name="Benko-Iseppon A.M."/>
        </authorList>
    </citation>
    <scope>NUCLEOTIDE SEQUENCE [LARGE SCALE GENOMIC DNA]</scope>
    <source>
        <tissue evidence="1">Leaves</tissue>
    </source>
</reference>
<name>A0ABU6Y569_9FABA</name>
<dbReference type="EMBL" id="JASCZI010241676">
    <property type="protein sequence ID" value="MED6204419.1"/>
    <property type="molecule type" value="Genomic_DNA"/>
</dbReference>
<accession>A0ABU6Y569</accession>
<comment type="caution">
    <text evidence="1">The sequence shown here is derived from an EMBL/GenBank/DDBJ whole genome shotgun (WGS) entry which is preliminary data.</text>
</comment>
<keyword evidence="2" id="KW-1185">Reference proteome</keyword>
<gene>
    <name evidence="1" type="ORF">PIB30_009163</name>
</gene>
<dbReference type="Proteomes" id="UP001341840">
    <property type="component" value="Unassembled WGS sequence"/>
</dbReference>